<evidence type="ECO:0000313" key="2">
    <source>
        <dbReference type="Proteomes" id="UP000722485"/>
    </source>
</evidence>
<organism evidence="1 2">
    <name type="scientific">Cylindrodendrum hubeiense</name>
    <dbReference type="NCBI Taxonomy" id="595255"/>
    <lineage>
        <taxon>Eukaryota</taxon>
        <taxon>Fungi</taxon>
        <taxon>Dikarya</taxon>
        <taxon>Ascomycota</taxon>
        <taxon>Pezizomycotina</taxon>
        <taxon>Sordariomycetes</taxon>
        <taxon>Hypocreomycetidae</taxon>
        <taxon>Hypocreales</taxon>
        <taxon>Nectriaceae</taxon>
        <taxon>Cylindrodendrum</taxon>
    </lineage>
</organism>
<reference evidence="1" key="1">
    <citation type="submission" date="2020-03" db="EMBL/GenBank/DDBJ databases">
        <title>Draft Genome Sequence of Cylindrodendrum hubeiense.</title>
        <authorList>
            <person name="Buettner E."/>
            <person name="Kellner H."/>
        </authorList>
    </citation>
    <scope>NUCLEOTIDE SEQUENCE</scope>
    <source>
        <strain evidence="1">IHI 201604</strain>
    </source>
</reference>
<gene>
    <name evidence="1" type="ORF">G7Z17_g9393</name>
</gene>
<accession>A0A9P5LC94</accession>
<dbReference type="Proteomes" id="UP000722485">
    <property type="component" value="Unassembled WGS sequence"/>
</dbReference>
<dbReference type="AlphaFoldDB" id="A0A9P5LC94"/>
<evidence type="ECO:0000313" key="1">
    <source>
        <dbReference type="EMBL" id="KAF7545171.1"/>
    </source>
</evidence>
<keyword evidence="2" id="KW-1185">Reference proteome</keyword>
<comment type="caution">
    <text evidence="1">The sequence shown here is derived from an EMBL/GenBank/DDBJ whole genome shotgun (WGS) entry which is preliminary data.</text>
</comment>
<sequence length="158" mass="17044">MILALIPFISTTSNISNTSTNTNSTNTATKRVSIIQGSFPPQSMLTNNSLFKSTKMSNNAAAAATPTEAETEALAALTLLADVAPAPAPDASMKSSIPHPRGQYTKKFCIDWWTKQVVKAESQLAIGKRDLDRAQAILDNRLRSELANLFGRAPRRSP</sequence>
<proteinExistence type="predicted"/>
<name>A0A9P5LC94_9HYPO</name>
<dbReference type="EMBL" id="JAANBB010000267">
    <property type="protein sequence ID" value="KAF7545171.1"/>
    <property type="molecule type" value="Genomic_DNA"/>
</dbReference>
<protein>
    <submittedName>
        <fullName evidence="1">Uncharacterized protein</fullName>
    </submittedName>
</protein>